<evidence type="ECO:0000313" key="1">
    <source>
        <dbReference type="EMBL" id="MBJ6372505.1"/>
    </source>
</evidence>
<dbReference type="AlphaFoldDB" id="A0A8J7J2Q6"/>
<organism evidence="1 2">
    <name type="scientific">Sedimentitalea arenosa</name>
    <dbReference type="NCBI Taxonomy" id="2798803"/>
    <lineage>
        <taxon>Bacteria</taxon>
        <taxon>Pseudomonadati</taxon>
        <taxon>Pseudomonadota</taxon>
        <taxon>Alphaproteobacteria</taxon>
        <taxon>Rhodobacterales</taxon>
        <taxon>Paracoccaceae</taxon>
        <taxon>Sedimentitalea</taxon>
    </lineage>
</organism>
<keyword evidence="2" id="KW-1185">Reference proteome</keyword>
<accession>A0A8J7J2Q6</accession>
<evidence type="ECO:0000313" key="2">
    <source>
        <dbReference type="Proteomes" id="UP000619079"/>
    </source>
</evidence>
<dbReference type="InterPro" id="IPR021445">
    <property type="entry name" value="DUF3095"/>
</dbReference>
<dbReference type="Proteomes" id="UP000619079">
    <property type="component" value="Unassembled WGS sequence"/>
</dbReference>
<name>A0A8J7J2Q6_9RHOB</name>
<dbReference type="EMBL" id="JAELVR010000009">
    <property type="protein sequence ID" value="MBJ6372505.1"/>
    <property type="molecule type" value="Genomic_DNA"/>
</dbReference>
<dbReference type="Pfam" id="PF11294">
    <property type="entry name" value="DUF3095"/>
    <property type="match status" value="1"/>
</dbReference>
<gene>
    <name evidence="1" type="ORF">JF290_13305</name>
</gene>
<reference evidence="1" key="1">
    <citation type="submission" date="2020-12" db="EMBL/GenBank/DDBJ databases">
        <title>Sedimentitalea sp. nov., isolated from sand in Incheon.</title>
        <authorList>
            <person name="Kim W."/>
        </authorList>
    </citation>
    <scope>NUCLEOTIDE SEQUENCE</scope>
    <source>
        <strain evidence="1">CAU 1593</strain>
    </source>
</reference>
<protein>
    <submittedName>
        <fullName evidence="1">DUF3095 domain-containing protein</fullName>
    </submittedName>
</protein>
<comment type="caution">
    <text evidence="1">The sequence shown here is derived from an EMBL/GenBank/DDBJ whole genome shotgun (WGS) entry which is preliminary data.</text>
</comment>
<dbReference type="RefSeq" id="WP_199025386.1">
    <property type="nucleotide sequence ID" value="NZ_JAELVR010000009.1"/>
</dbReference>
<proteinExistence type="predicted"/>
<sequence>MPGHDAFYDTLPRVDSFAALTDPASYTPLPADWVIGAADIVGSSAEIAAGRYKTVNMVGAAVISAQVNGFGGRDFPYVFGGDGATFACGPDLAVASARTLGVVKRWAASEFGLELRAAQVPVANIRRAGHEVSVARYQASAGVDYGMFSGGGVSWAERQMKLGAFALPPATEDEVPDLTGLSCRWNNARSRNGTILSVVVDPTPAATREAFAAVADQIIALANRLDRGGHPLPPNGPGVSWPPPGLTLDAQVSRGTTPLRRRKLQLLVSNLMAWLLFRTGIRVGGFDPAHYAEMVSRNADFRKFDDGLKMTLDCDPDTVRRMTELLERAQRDGIVEFGLFEQDEAMMTCFVPSPLQDNHVHLVDGASGGYARAAAQIKSLSV</sequence>